<evidence type="ECO:0000313" key="3">
    <source>
        <dbReference type="EMBL" id="QLG60711.1"/>
    </source>
</evidence>
<accession>A0A7D5L8W4</accession>
<evidence type="ECO:0000256" key="1">
    <source>
        <dbReference type="SAM" id="MobiDB-lite"/>
    </source>
</evidence>
<reference evidence="3 4" key="1">
    <citation type="submission" date="2020-06" db="EMBL/GenBank/DDBJ databases">
        <title>NJ-3-1, isolated from saline soil.</title>
        <authorList>
            <person name="Cui H.L."/>
            <person name="Shi X."/>
        </authorList>
    </citation>
    <scope>NUCLEOTIDE SEQUENCE [LARGE SCALE GENOMIC DNA]</scope>
    <source>
        <strain evidence="3 4">NJ-3-1</strain>
    </source>
</reference>
<dbReference type="KEGG" id="halu:HUG12_02710"/>
<dbReference type="RefSeq" id="WP_179267297.1">
    <property type="nucleotide sequence ID" value="NZ_CP058579.1"/>
</dbReference>
<dbReference type="NCBIfam" id="TIGR03804">
    <property type="entry name" value="para_beta_helix"/>
    <property type="match status" value="1"/>
</dbReference>
<keyword evidence="4" id="KW-1185">Reference proteome</keyword>
<dbReference type="InterPro" id="IPR011050">
    <property type="entry name" value="Pectin_lyase_fold/virulence"/>
</dbReference>
<dbReference type="Pfam" id="PF05048">
    <property type="entry name" value="NosD"/>
    <property type="match status" value="1"/>
</dbReference>
<dbReference type="OrthoDB" id="329286at2157"/>
<dbReference type="InterPro" id="IPR012334">
    <property type="entry name" value="Pectin_lyas_fold"/>
</dbReference>
<gene>
    <name evidence="3" type="ORF">HUG12_02710</name>
</gene>
<feature type="domain" description="Periplasmic copper-binding protein NosD beta helix" evidence="2">
    <location>
        <begin position="103"/>
        <end position="185"/>
    </location>
</feature>
<dbReference type="GeneID" id="56036335"/>
<dbReference type="SUPFAM" id="SSF51126">
    <property type="entry name" value="Pectin lyase-like"/>
    <property type="match status" value="1"/>
</dbReference>
<protein>
    <submittedName>
        <fullName evidence="3">Right-handed parallel beta-helix repeat-containing protein</fullName>
    </submittedName>
</protein>
<dbReference type="EMBL" id="CP058579">
    <property type="protein sequence ID" value="QLG60711.1"/>
    <property type="molecule type" value="Genomic_DNA"/>
</dbReference>
<dbReference type="SMART" id="SM00710">
    <property type="entry name" value="PbH1"/>
    <property type="match status" value="3"/>
</dbReference>
<evidence type="ECO:0000259" key="2">
    <source>
        <dbReference type="Pfam" id="PF05048"/>
    </source>
</evidence>
<organism evidence="3 4">
    <name type="scientific">Halorarum salinum</name>
    <dbReference type="NCBI Taxonomy" id="2743089"/>
    <lineage>
        <taxon>Archaea</taxon>
        <taxon>Methanobacteriati</taxon>
        <taxon>Methanobacteriota</taxon>
        <taxon>Stenosarchaea group</taxon>
        <taxon>Halobacteria</taxon>
        <taxon>Halobacteriales</taxon>
        <taxon>Haloferacaceae</taxon>
        <taxon>Halorarum</taxon>
    </lineage>
</organism>
<dbReference type="InterPro" id="IPR022441">
    <property type="entry name" value="Para_beta_helix_rpt-2"/>
</dbReference>
<evidence type="ECO:0000313" key="4">
    <source>
        <dbReference type="Proteomes" id="UP000509626"/>
    </source>
</evidence>
<dbReference type="Proteomes" id="UP000509626">
    <property type="component" value="Chromosome"/>
</dbReference>
<feature type="region of interest" description="Disordered" evidence="1">
    <location>
        <begin position="16"/>
        <end position="35"/>
    </location>
</feature>
<dbReference type="AlphaFoldDB" id="A0A7D5L8W4"/>
<dbReference type="Gene3D" id="2.160.20.10">
    <property type="entry name" value="Single-stranded right-handed beta-helix, Pectin lyase-like"/>
    <property type="match status" value="1"/>
</dbReference>
<sequence length="199" mass="20567">MSVLLVGSAVALDPAPSRVDAPLDTSSRSDAAGAGADVTRIDECTRITEPGVYVLTTDVEDDQSTRLSETCIRIAADDVVLEGDGHLVDGRGISDTRGVTATGANVTVRNLTVSDWDRGLYYRNVSGGTISGVNATANGFGIDLDRSADVALEDNDVSGNMIGVDLDGSNTGVELDGNRVDGNYLADVNGNETDGNETA</sequence>
<dbReference type="InterPro" id="IPR007742">
    <property type="entry name" value="NosD_dom"/>
</dbReference>
<name>A0A7D5L8W4_9EURY</name>
<proteinExistence type="predicted"/>
<dbReference type="InterPro" id="IPR006626">
    <property type="entry name" value="PbH1"/>
</dbReference>